<sequence>MAPILRLIESRDGTFDPSAPTDKFRTQWVTPSDVFTILLILGGDVVGRALAQLAGSGLAPVAFSFGWVAYSIRALVSAVGENKLMPLDPDCKCKVIHGKSGYSRDNSSWILGRIVRDFSHWRDDRVQKKLDEVLDARLAKFERFSAGTVKRDHVYWIGLPIMVLQLGIAAIPCGVFGDWGALLITAVGIALSLTTGLLPQWKKEEWACRDKAKHNYILTRGNGSQHAIVIQGKGRGYNLEDLASGQSNIMVATNSFTRITLLVLATLWILLLITAAGLKENTWFLLAVGGVGILQNIYVAGASRRPENFGIPLDSVEVFGNPSVMKTLLDVEAKHKHVGRALLQEFFPGDLSEDEKRQWAALEEGQATNQGATNQEAARPNTEGQARTWWVEASDVPHDA</sequence>
<name>A0A8H4H2S4_9EURO</name>
<evidence type="ECO:0000256" key="1">
    <source>
        <dbReference type="SAM" id="MobiDB-lite"/>
    </source>
</evidence>
<feature type="transmembrane region" description="Helical" evidence="2">
    <location>
        <begin position="179"/>
        <end position="199"/>
    </location>
</feature>
<feature type="compositionally biased region" description="Polar residues" evidence="1">
    <location>
        <begin position="366"/>
        <end position="376"/>
    </location>
</feature>
<dbReference type="Proteomes" id="UP000653565">
    <property type="component" value="Unassembled WGS sequence"/>
</dbReference>
<accession>A0A8H4H2S4</accession>
<dbReference type="AlphaFoldDB" id="A0A8H4H2S4"/>
<evidence type="ECO:0000256" key="2">
    <source>
        <dbReference type="SAM" id="Phobius"/>
    </source>
</evidence>
<gene>
    <name evidence="3" type="ORF">CNMCM6805_009165</name>
</gene>
<proteinExistence type="predicted"/>
<feature type="region of interest" description="Disordered" evidence="1">
    <location>
        <begin position="364"/>
        <end position="400"/>
    </location>
</feature>
<comment type="caution">
    <text evidence="3">The sequence shown here is derived from an EMBL/GenBank/DDBJ whole genome shotgun (WGS) entry which is preliminary data.</text>
</comment>
<organism evidence="3 4">
    <name type="scientific">Aspergillus fumigatiaffinis</name>
    <dbReference type="NCBI Taxonomy" id="340414"/>
    <lineage>
        <taxon>Eukaryota</taxon>
        <taxon>Fungi</taxon>
        <taxon>Dikarya</taxon>
        <taxon>Ascomycota</taxon>
        <taxon>Pezizomycotina</taxon>
        <taxon>Eurotiomycetes</taxon>
        <taxon>Eurotiomycetidae</taxon>
        <taxon>Eurotiales</taxon>
        <taxon>Aspergillaceae</taxon>
        <taxon>Aspergillus</taxon>
        <taxon>Aspergillus subgen. Fumigati</taxon>
    </lineage>
</organism>
<keyword evidence="2" id="KW-1133">Transmembrane helix</keyword>
<reference evidence="3" key="1">
    <citation type="journal article" date="2020" name="bioRxiv">
        <title>Genomic and phenotypic heterogeneity of clinical isolates of the human pathogens Aspergillus fumigatus, Aspergillus lentulus and Aspergillus fumigatiaffinis.</title>
        <authorList>
            <person name="dos Santos R.A.C."/>
            <person name="Steenwyk J.L."/>
            <person name="Rivero-Menendez O."/>
            <person name="Mead M.E."/>
            <person name="Silva L.P."/>
            <person name="Bastos R.W."/>
            <person name="Alastruey-Izquierdo A."/>
            <person name="Goldman G.H."/>
            <person name="Rokas A."/>
        </authorList>
    </citation>
    <scope>NUCLEOTIDE SEQUENCE</scope>
    <source>
        <strain evidence="3">CNM-CM6805</strain>
    </source>
</reference>
<feature type="transmembrane region" description="Helical" evidence="2">
    <location>
        <begin position="153"/>
        <end position="173"/>
    </location>
</feature>
<reference evidence="3" key="2">
    <citation type="submission" date="2020-04" db="EMBL/GenBank/DDBJ databases">
        <authorList>
            <person name="Santos R.A.C."/>
            <person name="Steenwyk J.L."/>
            <person name="Rivero-Menendez O."/>
            <person name="Mead M.E."/>
            <person name="Silva L.P."/>
            <person name="Bastos R.W."/>
            <person name="Alastruey-Izquierdo A."/>
            <person name="Goldman G.H."/>
            <person name="Rokas A."/>
        </authorList>
    </citation>
    <scope>NUCLEOTIDE SEQUENCE</scope>
    <source>
        <strain evidence="3">CNM-CM6805</strain>
    </source>
</reference>
<evidence type="ECO:0000313" key="3">
    <source>
        <dbReference type="EMBL" id="KAF4233508.1"/>
    </source>
</evidence>
<keyword evidence="2" id="KW-0812">Transmembrane</keyword>
<feature type="transmembrane region" description="Helical" evidence="2">
    <location>
        <begin position="283"/>
        <end position="301"/>
    </location>
</feature>
<evidence type="ECO:0000313" key="4">
    <source>
        <dbReference type="Proteomes" id="UP000653565"/>
    </source>
</evidence>
<keyword evidence="4" id="KW-1185">Reference proteome</keyword>
<dbReference type="EMBL" id="JAAAPX010000078">
    <property type="protein sequence ID" value="KAF4233508.1"/>
    <property type="molecule type" value="Genomic_DNA"/>
</dbReference>
<keyword evidence="2" id="KW-0472">Membrane</keyword>
<feature type="transmembrane region" description="Helical" evidence="2">
    <location>
        <begin position="259"/>
        <end position="277"/>
    </location>
</feature>
<protein>
    <submittedName>
        <fullName evidence="3">Uncharacterized protein</fullName>
    </submittedName>
</protein>